<feature type="region of interest" description="Disordered" evidence="1">
    <location>
        <begin position="1"/>
        <end position="28"/>
    </location>
</feature>
<reference evidence="2 3" key="1">
    <citation type="journal article" date="2019" name="Int. J. Syst. Evol. Microbiol.">
        <title>The Global Catalogue of Microorganisms (GCM) 10K type strain sequencing project: providing services to taxonomists for standard genome sequencing and annotation.</title>
        <authorList>
            <consortium name="The Broad Institute Genomics Platform"/>
            <consortium name="The Broad Institute Genome Sequencing Center for Infectious Disease"/>
            <person name="Wu L."/>
            <person name="Ma J."/>
        </authorList>
    </citation>
    <scope>NUCLEOTIDE SEQUENCE [LARGE SCALE GENOMIC DNA]</scope>
    <source>
        <strain evidence="2 3">CGMCC 1.16026</strain>
    </source>
</reference>
<dbReference type="RefSeq" id="WP_136516463.1">
    <property type="nucleotide sequence ID" value="NZ_JBHSKV010000001.1"/>
</dbReference>
<name>A0ABD5QNA2_9EURY</name>
<gene>
    <name evidence="2" type="ORF">ACFPJA_01945</name>
</gene>
<sequence length="374" mass="42861">MPEKGEDGDEGDENDRGSSSSSTSPRSTLQAINQMQGLRKSLIATQNLQETLASINRMQREVAEPVRQMEQTAEELTDTVRGVEQMRENVVEPIRELQRTVDATTQPFADLQQTVSAIQSARAFTQAYNQQWEAIRETLEELREGIRIAVEEQLRLEMPWDYESIEPDPAAKAAAENWVSQFLEEFEEVDDEYFERLTSRVEDGLDDFQDEPDRPYAAIHIFISMQDALLWWLCYQDDDITTEETNEIDLPKYGTEEKQTALRDHYQAYFGVEEGDPARISDFKWDCFWAHRHAIMHGDLYATYDMNIATTALLFFALTAHSVLHVIEEYDEAGEDIPSIMDEIEQTEQDIESEDVDPAEALGTFAALQSTDDD</sequence>
<keyword evidence="3" id="KW-1185">Reference proteome</keyword>
<dbReference type="EMBL" id="JBHSKV010000001">
    <property type="protein sequence ID" value="MFC5133491.1"/>
    <property type="molecule type" value="Genomic_DNA"/>
</dbReference>
<evidence type="ECO:0000313" key="2">
    <source>
        <dbReference type="EMBL" id="MFC5133491.1"/>
    </source>
</evidence>
<protein>
    <submittedName>
        <fullName evidence="2">Uncharacterized protein</fullName>
    </submittedName>
</protein>
<comment type="caution">
    <text evidence="2">The sequence shown here is derived from an EMBL/GenBank/DDBJ whole genome shotgun (WGS) entry which is preliminary data.</text>
</comment>
<accession>A0ABD5QNA2</accession>
<dbReference type="AlphaFoldDB" id="A0ABD5QNA2"/>
<dbReference type="Proteomes" id="UP001596145">
    <property type="component" value="Unassembled WGS sequence"/>
</dbReference>
<feature type="compositionally biased region" description="Acidic residues" evidence="1">
    <location>
        <begin position="1"/>
        <end position="13"/>
    </location>
</feature>
<evidence type="ECO:0000256" key="1">
    <source>
        <dbReference type="SAM" id="MobiDB-lite"/>
    </source>
</evidence>
<evidence type="ECO:0000313" key="3">
    <source>
        <dbReference type="Proteomes" id="UP001596145"/>
    </source>
</evidence>
<dbReference type="Gene3D" id="1.10.287.1490">
    <property type="match status" value="1"/>
</dbReference>
<proteinExistence type="predicted"/>
<organism evidence="2 3">
    <name type="scientific">Halorubrum glutamatedens</name>
    <dbReference type="NCBI Taxonomy" id="2707018"/>
    <lineage>
        <taxon>Archaea</taxon>
        <taxon>Methanobacteriati</taxon>
        <taxon>Methanobacteriota</taxon>
        <taxon>Stenosarchaea group</taxon>
        <taxon>Halobacteria</taxon>
        <taxon>Halobacteriales</taxon>
        <taxon>Haloferacaceae</taxon>
        <taxon>Halorubrum</taxon>
    </lineage>
</organism>